<dbReference type="AlphaFoldDB" id="A0A9W5PYF5"/>
<dbReference type="PANTHER" id="PTHR33392">
    <property type="entry name" value="POLYISOPRENYL-TEICHOIC ACID--PEPTIDOGLYCAN TEICHOIC ACID TRANSFERASE TAGU"/>
    <property type="match status" value="1"/>
</dbReference>
<evidence type="ECO:0000256" key="4">
    <source>
        <dbReference type="ARBA" id="ARBA00022989"/>
    </source>
</evidence>
<proteinExistence type="inferred from homology"/>
<evidence type="ECO:0000256" key="2">
    <source>
        <dbReference type="ARBA" id="ARBA00022692"/>
    </source>
</evidence>
<dbReference type="EMBL" id="AHFL01000062">
    <property type="protein sequence ID" value="EOO61604.1"/>
    <property type="molecule type" value="Genomic_DNA"/>
</dbReference>
<dbReference type="Proteomes" id="UP000014023">
    <property type="component" value="Unassembled WGS sequence"/>
</dbReference>
<dbReference type="PANTHER" id="PTHR33392:SF6">
    <property type="entry name" value="POLYISOPRENYL-TEICHOIC ACID--PEPTIDOGLYCAN TEICHOIC ACID TRANSFERASE TAGU"/>
    <property type="match status" value="1"/>
</dbReference>
<dbReference type="NCBIfam" id="TIGR00350">
    <property type="entry name" value="lytR_cpsA_psr"/>
    <property type="match status" value="1"/>
</dbReference>
<dbReference type="NCBIfam" id="NF006897">
    <property type="entry name" value="PRK09379.1"/>
    <property type="match status" value="1"/>
</dbReference>
<name>A0A9W5PYF5_BACCE</name>
<sequence>MNRKILLWIWGSLGVVAIMGGIYAYNIYTSVLGTLDQVHEPLKSQNVTTHLEKVEIEDVKPISILFLGTDERGNENGRSDSIMLVTLNAKQKSMKLLSIPRDTYTEIVGKDKKDKINHAYAFGGIDMSVKTIEKFLGVTIDYYITVNMDGFKEAVDLIDGVDVENNLEFSLEGMHFEKGNIHLNGEQALKFSRMRKEDPSGDFGRQMRQRQILECLISKGANFSVLKNYSNWLKVIEKNVKTNLTLNQVSGIQKKYENVLQNKEYIQVAGDGHMQDGVWYYFVKEQDRHDLSTKLKEHLEIQK</sequence>
<protein>
    <submittedName>
        <fullName evidence="6">Membrane-bound transcriptional regulator LytR</fullName>
    </submittedName>
</protein>
<gene>
    <name evidence="6" type="ORF">IKE_05878</name>
</gene>
<keyword evidence="4" id="KW-0472">Membrane</keyword>
<dbReference type="Gene3D" id="3.40.630.190">
    <property type="entry name" value="LCP protein"/>
    <property type="match status" value="1"/>
</dbReference>
<dbReference type="Pfam" id="PF03816">
    <property type="entry name" value="LytR_cpsA_psr"/>
    <property type="match status" value="1"/>
</dbReference>
<organism evidence="6 7">
    <name type="scientific">Bacillus cereus VD196</name>
    <dbReference type="NCBI Taxonomy" id="1053243"/>
    <lineage>
        <taxon>Bacteria</taxon>
        <taxon>Bacillati</taxon>
        <taxon>Bacillota</taxon>
        <taxon>Bacilli</taxon>
        <taxon>Bacillales</taxon>
        <taxon>Bacillaceae</taxon>
        <taxon>Bacillus</taxon>
        <taxon>Bacillus cereus group</taxon>
    </lineage>
</organism>
<evidence type="ECO:0000256" key="1">
    <source>
        <dbReference type="ARBA" id="ARBA00006068"/>
    </source>
</evidence>
<evidence type="ECO:0000313" key="6">
    <source>
        <dbReference type="EMBL" id="EOO61604.1"/>
    </source>
</evidence>
<evidence type="ECO:0000259" key="5">
    <source>
        <dbReference type="Pfam" id="PF03816"/>
    </source>
</evidence>
<dbReference type="InterPro" id="IPR050922">
    <property type="entry name" value="LytR/CpsA/Psr_CW_biosynth"/>
</dbReference>
<keyword evidence="3" id="KW-0735">Signal-anchor</keyword>
<dbReference type="InterPro" id="IPR004474">
    <property type="entry name" value="LytR_CpsA_psr"/>
</dbReference>
<reference evidence="6 7" key="1">
    <citation type="submission" date="2012-12" db="EMBL/GenBank/DDBJ databases">
        <title>The Genome Sequence of Bacillus cereus VD196.</title>
        <authorList>
            <consortium name="The Broad Institute Genome Sequencing Platform"/>
            <consortium name="The Broad Institute Genome Sequencing Center for Infectious Disease"/>
            <person name="Feldgarden M."/>
            <person name="Van der Auwera G.A."/>
            <person name="Mahillon J."/>
            <person name="Duprez V."/>
            <person name="Timmery S."/>
            <person name="Mattelet C."/>
            <person name="Dierick K."/>
            <person name="Sun M."/>
            <person name="Yu Z."/>
            <person name="Zhu L."/>
            <person name="Hu X."/>
            <person name="Shank E.B."/>
            <person name="Swiecicka I."/>
            <person name="Hansen B.M."/>
            <person name="Andrup L."/>
            <person name="Walker B."/>
            <person name="Young S.K."/>
            <person name="Zeng Q."/>
            <person name="Gargeya S."/>
            <person name="Fitzgerald M."/>
            <person name="Haas B."/>
            <person name="Abouelleil A."/>
            <person name="Alvarado L."/>
            <person name="Arachchi H.M."/>
            <person name="Berlin A.M."/>
            <person name="Chapman S.B."/>
            <person name="Dewar J."/>
            <person name="Goldberg J."/>
            <person name="Griggs A."/>
            <person name="Gujja S."/>
            <person name="Hansen M."/>
            <person name="Howarth C."/>
            <person name="Imamovic A."/>
            <person name="Larimer J."/>
            <person name="McCowan C."/>
            <person name="Murphy C."/>
            <person name="Neiman D."/>
            <person name="Pearson M."/>
            <person name="Priest M."/>
            <person name="Roberts A."/>
            <person name="Saif S."/>
            <person name="Shea T."/>
            <person name="Sisk P."/>
            <person name="Sykes S."/>
            <person name="Wortman J."/>
            <person name="Nusbaum C."/>
            <person name="Birren B."/>
        </authorList>
    </citation>
    <scope>NUCLEOTIDE SEQUENCE [LARGE SCALE GENOMIC DNA]</scope>
    <source>
        <strain evidence="6 7">VD196</strain>
    </source>
</reference>
<dbReference type="GO" id="GO:0071555">
    <property type="term" value="P:cell wall organization"/>
    <property type="evidence" value="ECO:0007669"/>
    <property type="project" value="UniProtKB-KW"/>
</dbReference>
<evidence type="ECO:0000313" key="7">
    <source>
        <dbReference type="Proteomes" id="UP000014023"/>
    </source>
</evidence>
<accession>A0A9W5PYF5</accession>
<keyword evidence="2" id="KW-0812">Transmembrane</keyword>
<feature type="domain" description="Cell envelope-related transcriptional attenuator" evidence="5">
    <location>
        <begin position="78"/>
        <end position="220"/>
    </location>
</feature>
<keyword evidence="4" id="KW-1133">Transmembrane helix</keyword>
<comment type="similarity">
    <text evidence="1">Belongs to the LytR/CpsA/Psr (LCP) family.</text>
</comment>
<evidence type="ECO:0000256" key="3">
    <source>
        <dbReference type="ARBA" id="ARBA00022968"/>
    </source>
</evidence>
<comment type="caution">
    <text evidence="6">The sequence shown here is derived from an EMBL/GenBank/DDBJ whole genome shotgun (WGS) entry which is preliminary data.</text>
</comment>
<dbReference type="RefSeq" id="WP_001080273.1">
    <property type="nucleotide sequence ID" value="NZ_KB976270.1"/>
</dbReference>